<dbReference type="Proteomes" id="UP001358586">
    <property type="component" value="Chromosome 12"/>
</dbReference>
<proteinExistence type="predicted"/>
<keyword evidence="1" id="KW-0378">Hydrolase</keyword>
<dbReference type="SUPFAM" id="SSF53098">
    <property type="entry name" value="Ribonuclease H-like"/>
    <property type="match status" value="1"/>
</dbReference>
<keyword evidence="1" id="KW-0645">Protease</keyword>
<dbReference type="Gene3D" id="3.30.420.10">
    <property type="entry name" value="Ribonuclease H-like superfamily/Ribonuclease H"/>
    <property type="match status" value="1"/>
</dbReference>
<dbReference type="PROSITE" id="PS50994">
    <property type="entry name" value="INTEGRASE"/>
    <property type="match status" value="1"/>
</dbReference>
<dbReference type="InterPro" id="IPR054722">
    <property type="entry name" value="PolX-like_BBD"/>
</dbReference>
<sequence length="635" mass="72449">MSEDFIKMMWRRTLLLDVLKRGYSFIFTVRFPLIHRGVIRRERTPVVLSLCFGCSFSSQQTENVYNHIDQETHARTLWEKLESLYASRSGNNKLFLLKKMMVLKYNEGMSIADHVSEFQSVMNQLLGMGVKFDDEILGLWLLATLPDSWETFRVSLINSAPQDIITLDLAKSGVLNEEVRRRSQGSTSQSEVLVIENRGRNRDKDRKGRYKSRSKSRSRYKNLECHHCGKKGHIKKYYFKWKKENKGGGDKHDRNDDEKSERVATVAREDLLVICDKNLVNLACDETSWVIDTGASLHVTSRKEFFTSYTPGDFGVLKMGNDGLVSVIGMGDVSLVSNNGTKLTLKDVRHAPDIRLNLISAGKLDDEGFCNTFSEGQWKLTKGSLVVARGKKSSNLYLIHMSEKGLNCLAKKNQLSGLKNATLKNCAHCLAGKQRRVSFRSYPPHRKSELLELVHSDICGLIKVRSHGGALYFVTFIDDCSRKLWVYTLKSKNQVFEVFKQFQASVERETGKKLKCIRTDNGGEYTGSFHEYCLRQGIRHQRTLPKTPQLNGLAERMNRTLIERVRCLLSDAKLPRSFWAEALNTVTHVINLSPSVPLKGDVPDRVWFGNDVSYDHLRVFGCKAFVHVPKDERSM</sequence>
<evidence type="ECO:0000313" key="5">
    <source>
        <dbReference type="Proteomes" id="UP001358586"/>
    </source>
</evidence>
<feature type="compositionally biased region" description="Basic residues" evidence="2">
    <location>
        <begin position="207"/>
        <end position="218"/>
    </location>
</feature>
<dbReference type="InterPro" id="IPR039537">
    <property type="entry name" value="Retrotran_Ty1/copia-like"/>
</dbReference>
<feature type="domain" description="Integrase catalytic" evidence="3">
    <location>
        <begin position="440"/>
        <end position="611"/>
    </location>
</feature>
<evidence type="ECO:0000313" key="4">
    <source>
        <dbReference type="EMBL" id="KAK5775952.1"/>
    </source>
</evidence>
<dbReference type="Pfam" id="PF22936">
    <property type="entry name" value="Pol_BBD"/>
    <property type="match status" value="1"/>
</dbReference>
<dbReference type="InterPro" id="IPR001584">
    <property type="entry name" value="Integrase_cat-core"/>
</dbReference>
<evidence type="ECO:0000259" key="3">
    <source>
        <dbReference type="PROSITE" id="PS50994"/>
    </source>
</evidence>
<feature type="compositionally biased region" description="Basic and acidic residues" evidence="2">
    <location>
        <begin position="197"/>
        <end position="206"/>
    </location>
</feature>
<evidence type="ECO:0000256" key="2">
    <source>
        <dbReference type="SAM" id="MobiDB-lite"/>
    </source>
</evidence>
<reference evidence="4 5" key="1">
    <citation type="submission" date="2023-03" db="EMBL/GenBank/DDBJ databases">
        <title>WGS of Gossypium arboreum.</title>
        <authorList>
            <person name="Yu D."/>
        </authorList>
    </citation>
    <scope>NUCLEOTIDE SEQUENCE [LARGE SCALE GENOMIC DNA]</scope>
    <source>
        <tissue evidence="4">Leaf</tissue>
    </source>
</reference>
<dbReference type="Pfam" id="PF00665">
    <property type="entry name" value="rve"/>
    <property type="match status" value="1"/>
</dbReference>
<dbReference type="PANTHER" id="PTHR42648">
    <property type="entry name" value="TRANSPOSASE, PUTATIVE-RELATED"/>
    <property type="match status" value="1"/>
</dbReference>
<dbReference type="InterPro" id="IPR012337">
    <property type="entry name" value="RNaseH-like_sf"/>
</dbReference>
<dbReference type="EMBL" id="JARKNE010000012">
    <property type="protein sequence ID" value="KAK5775952.1"/>
    <property type="molecule type" value="Genomic_DNA"/>
</dbReference>
<gene>
    <name evidence="4" type="ORF">PVK06_043908</name>
</gene>
<dbReference type="Pfam" id="PF14223">
    <property type="entry name" value="Retrotran_gag_2"/>
    <property type="match status" value="1"/>
</dbReference>
<protein>
    <recommendedName>
        <fullName evidence="3">Integrase catalytic domain-containing protein</fullName>
    </recommendedName>
</protein>
<dbReference type="PANTHER" id="PTHR42648:SF28">
    <property type="entry name" value="TRANSPOSON-ENCODED PROTEIN WITH RIBONUCLEASE H-LIKE AND RETROVIRUS ZINC FINGER-LIKE DOMAINS"/>
    <property type="match status" value="1"/>
</dbReference>
<dbReference type="InterPro" id="IPR036397">
    <property type="entry name" value="RNaseH_sf"/>
</dbReference>
<evidence type="ECO:0000256" key="1">
    <source>
        <dbReference type="ARBA" id="ARBA00022670"/>
    </source>
</evidence>
<comment type="caution">
    <text evidence="4">The sequence shown here is derived from an EMBL/GenBank/DDBJ whole genome shotgun (WGS) entry which is preliminary data.</text>
</comment>
<feature type="region of interest" description="Disordered" evidence="2">
    <location>
        <begin position="179"/>
        <end position="218"/>
    </location>
</feature>
<name>A0ABR0MRR3_GOSAR</name>
<accession>A0ABR0MRR3</accession>
<organism evidence="4 5">
    <name type="scientific">Gossypium arboreum</name>
    <name type="common">Tree cotton</name>
    <name type="synonym">Gossypium nanking</name>
    <dbReference type="NCBI Taxonomy" id="29729"/>
    <lineage>
        <taxon>Eukaryota</taxon>
        <taxon>Viridiplantae</taxon>
        <taxon>Streptophyta</taxon>
        <taxon>Embryophyta</taxon>
        <taxon>Tracheophyta</taxon>
        <taxon>Spermatophyta</taxon>
        <taxon>Magnoliopsida</taxon>
        <taxon>eudicotyledons</taxon>
        <taxon>Gunneridae</taxon>
        <taxon>Pentapetalae</taxon>
        <taxon>rosids</taxon>
        <taxon>malvids</taxon>
        <taxon>Malvales</taxon>
        <taxon>Malvaceae</taxon>
        <taxon>Malvoideae</taxon>
        <taxon>Gossypium</taxon>
    </lineage>
</organism>
<keyword evidence="5" id="KW-1185">Reference proteome</keyword>